<sequence length="463" mass="50723">MTTLSDRLPPDRTQRWAIGSAYTAVFFSPVSISVAQASQLVMLAVAALFLYRNRGPLLRSPLPWLALFFLVYVILRGFWAAHLEMPDIAHAHWAGAREWVSAAIIPMVVFGLVLAATGDWLRHSAGLLIAWLLGFVVYLAINVSPGDFFQALQGQGRYFFEMGFRGVTLTFPAIIVGLVIFVPFLLARSASTSGKLRVQLLAGIFLLCVVLAFATAALIAIQGRAAWINTALVLLLLGVMAAWVYRKEMVFSKRTLLATAMMVVLVPAVVLVASWDTVSKRWQSPGVQSVSMLVGGDLDSLESDSATVRVAYWKFGIDAVLERPLTGYGLASPGSVRDYHGGWGAFDSDAPSLIRERGDNLHNSHIGVLFRMGLLGYVPIAIVILIALNEARLNLQSPGLPRALALFVVVFTALLGLWAMYEDFFSKFRITQLYGPIIGTMLASHFARKLRIEITTGENREHG</sequence>
<evidence type="ECO:0000256" key="1">
    <source>
        <dbReference type="ARBA" id="ARBA00004141"/>
    </source>
</evidence>
<proteinExistence type="predicted"/>
<gene>
    <name evidence="7" type="ORF">B1C78_12875</name>
</gene>
<name>A0A1V3NDE5_9GAMM</name>
<feature type="transmembrane region" description="Helical" evidence="5">
    <location>
        <begin position="164"/>
        <end position="186"/>
    </location>
</feature>
<feature type="transmembrane region" description="Helical" evidence="5">
    <location>
        <begin position="125"/>
        <end position="144"/>
    </location>
</feature>
<protein>
    <recommendedName>
        <fullName evidence="6">O-antigen ligase-related domain-containing protein</fullName>
    </recommendedName>
</protein>
<dbReference type="InterPro" id="IPR007016">
    <property type="entry name" value="O-antigen_ligase-rel_domated"/>
</dbReference>
<evidence type="ECO:0000313" key="7">
    <source>
        <dbReference type="EMBL" id="OOG23014.1"/>
    </source>
</evidence>
<dbReference type="GO" id="GO:0016020">
    <property type="term" value="C:membrane"/>
    <property type="evidence" value="ECO:0007669"/>
    <property type="project" value="UniProtKB-SubCell"/>
</dbReference>
<dbReference type="EMBL" id="MVBK01000080">
    <property type="protein sequence ID" value="OOG23014.1"/>
    <property type="molecule type" value="Genomic_DNA"/>
</dbReference>
<keyword evidence="2 5" id="KW-0812">Transmembrane</keyword>
<feature type="transmembrane region" description="Helical" evidence="5">
    <location>
        <begin position="433"/>
        <end position="450"/>
    </location>
</feature>
<accession>A0A1V3NDE5</accession>
<evidence type="ECO:0000256" key="3">
    <source>
        <dbReference type="ARBA" id="ARBA00022989"/>
    </source>
</evidence>
<dbReference type="InterPro" id="IPR051533">
    <property type="entry name" value="WaaL-like"/>
</dbReference>
<feature type="transmembrane region" description="Helical" evidence="5">
    <location>
        <begin position="198"/>
        <end position="220"/>
    </location>
</feature>
<reference evidence="7 8" key="1">
    <citation type="submission" date="2017-02" db="EMBL/GenBank/DDBJ databases">
        <title>Genomic diversity within the haloalkaliphilic genus Thioalkalivibrio.</title>
        <authorList>
            <person name="Ahn A.-C."/>
            <person name="Meier-Kolthoff J."/>
            <person name="Overmars L."/>
            <person name="Richter M."/>
            <person name="Woyke T."/>
            <person name="Sorokin D.Y."/>
            <person name="Muyzer G."/>
        </authorList>
    </citation>
    <scope>NUCLEOTIDE SEQUENCE [LARGE SCALE GENOMIC DNA]</scope>
    <source>
        <strain evidence="7 8">ALJD</strain>
    </source>
</reference>
<evidence type="ECO:0000256" key="2">
    <source>
        <dbReference type="ARBA" id="ARBA00022692"/>
    </source>
</evidence>
<evidence type="ECO:0000256" key="5">
    <source>
        <dbReference type="SAM" id="Phobius"/>
    </source>
</evidence>
<feature type="transmembrane region" description="Helical" evidence="5">
    <location>
        <begin position="99"/>
        <end position="118"/>
    </location>
</feature>
<dbReference type="Pfam" id="PF04932">
    <property type="entry name" value="Wzy_C"/>
    <property type="match status" value="1"/>
</dbReference>
<dbReference type="AlphaFoldDB" id="A0A1V3NDE5"/>
<dbReference type="Proteomes" id="UP000189462">
    <property type="component" value="Unassembled WGS sequence"/>
</dbReference>
<keyword evidence="8" id="KW-1185">Reference proteome</keyword>
<dbReference type="STRING" id="108003.B1C78_12875"/>
<keyword evidence="3 5" id="KW-1133">Transmembrane helix</keyword>
<feature type="domain" description="O-antigen ligase-related" evidence="6">
    <location>
        <begin position="210"/>
        <end position="378"/>
    </location>
</feature>
<organism evidence="7 8">
    <name type="scientific">Thioalkalivibrio denitrificans</name>
    <dbReference type="NCBI Taxonomy" id="108003"/>
    <lineage>
        <taxon>Bacteria</taxon>
        <taxon>Pseudomonadati</taxon>
        <taxon>Pseudomonadota</taxon>
        <taxon>Gammaproteobacteria</taxon>
        <taxon>Chromatiales</taxon>
        <taxon>Ectothiorhodospiraceae</taxon>
        <taxon>Thioalkalivibrio</taxon>
    </lineage>
</organism>
<dbReference type="PANTHER" id="PTHR37422:SF17">
    <property type="entry name" value="O-ANTIGEN LIGASE"/>
    <property type="match status" value="1"/>
</dbReference>
<evidence type="ECO:0000313" key="8">
    <source>
        <dbReference type="Proteomes" id="UP000189462"/>
    </source>
</evidence>
<dbReference type="PANTHER" id="PTHR37422">
    <property type="entry name" value="TEICHURONIC ACID BIOSYNTHESIS PROTEIN TUAE"/>
    <property type="match status" value="1"/>
</dbReference>
<dbReference type="RefSeq" id="WP_077279563.1">
    <property type="nucleotide sequence ID" value="NZ_MVBK01000080.1"/>
</dbReference>
<evidence type="ECO:0000256" key="4">
    <source>
        <dbReference type="ARBA" id="ARBA00023136"/>
    </source>
</evidence>
<dbReference type="OrthoDB" id="8667028at2"/>
<feature type="transmembrane region" description="Helical" evidence="5">
    <location>
        <begin position="226"/>
        <end position="244"/>
    </location>
</feature>
<comment type="subcellular location">
    <subcellularLocation>
        <location evidence="1">Membrane</location>
        <topology evidence="1">Multi-pass membrane protein</topology>
    </subcellularLocation>
</comment>
<feature type="transmembrane region" description="Helical" evidence="5">
    <location>
        <begin position="256"/>
        <end position="275"/>
    </location>
</feature>
<feature type="transmembrane region" description="Helical" evidence="5">
    <location>
        <begin position="400"/>
        <end position="421"/>
    </location>
</feature>
<feature type="transmembrane region" description="Helical" evidence="5">
    <location>
        <begin position="368"/>
        <end position="388"/>
    </location>
</feature>
<feature type="transmembrane region" description="Helical" evidence="5">
    <location>
        <begin position="20"/>
        <end position="50"/>
    </location>
</feature>
<keyword evidence="4 5" id="KW-0472">Membrane</keyword>
<comment type="caution">
    <text evidence="7">The sequence shown here is derived from an EMBL/GenBank/DDBJ whole genome shotgun (WGS) entry which is preliminary data.</text>
</comment>
<evidence type="ECO:0000259" key="6">
    <source>
        <dbReference type="Pfam" id="PF04932"/>
    </source>
</evidence>
<feature type="transmembrane region" description="Helical" evidence="5">
    <location>
        <begin position="62"/>
        <end position="79"/>
    </location>
</feature>